<protein>
    <submittedName>
        <fullName evidence="1">Uncharacterized protein</fullName>
    </submittedName>
</protein>
<dbReference type="RefSeq" id="WP_100123153.1">
    <property type="nucleotide sequence ID" value="NZ_MEIU01000006.1"/>
</dbReference>
<dbReference type="AlphaFoldDB" id="A0A855FZI7"/>
<sequence>MGKLKMFKAHSILVEYNEKLCRINCIEKMGRNLFAVISLDTLYKYDLEKEIHPKENIHHQQVNIYFEQVEEEIKNPFLKWFPSLEDAVDDFLSGEW</sequence>
<name>A0A855FZI7_9NEIS</name>
<evidence type="ECO:0000313" key="1">
    <source>
        <dbReference type="EMBL" id="PIT62274.1"/>
    </source>
</evidence>
<reference evidence="1 2" key="1">
    <citation type="journal article" date="2017" name="MBio">
        <title>Type VI secretion-mediated competition in the bee gut microbiome.</title>
        <authorList>
            <person name="Steele M.I."/>
            <person name="Kwong W.K."/>
            <person name="Powell J.E."/>
            <person name="Whiteley M."/>
            <person name="Moran N.A."/>
        </authorList>
    </citation>
    <scope>NUCLEOTIDE SEQUENCE [LARGE SCALE GENOMIC DNA]</scope>
    <source>
        <strain evidence="1 2">HK3</strain>
    </source>
</reference>
<comment type="caution">
    <text evidence="1">The sequence shown here is derived from an EMBL/GenBank/DDBJ whole genome shotgun (WGS) entry which is preliminary data.</text>
</comment>
<evidence type="ECO:0000313" key="2">
    <source>
        <dbReference type="Proteomes" id="UP000230463"/>
    </source>
</evidence>
<organism evidence="1 2">
    <name type="scientific">Snodgrassella alvi</name>
    <dbReference type="NCBI Taxonomy" id="1196083"/>
    <lineage>
        <taxon>Bacteria</taxon>
        <taxon>Pseudomonadati</taxon>
        <taxon>Pseudomonadota</taxon>
        <taxon>Betaproteobacteria</taxon>
        <taxon>Neisseriales</taxon>
        <taxon>Neisseriaceae</taxon>
        <taxon>Snodgrassella</taxon>
    </lineage>
</organism>
<proteinExistence type="predicted"/>
<accession>A0A855FZI7</accession>
<gene>
    <name evidence="1" type="ORF">BHC57_01305</name>
</gene>
<dbReference type="Proteomes" id="UP000230463">
    <property type="component" value="Unassembled WGS sequence"/>
</dbReference>
<dbReference type="EMBL" id="MEIU01000006">
    <property type="protein sequence ID" value="PIT62274.1"/>
    <property type="molecule type" value="Genomic_DNA"/>
</dbReference>